<feature type="region of interest" description="Disordered" evidence="1">
    <location>
        <begin position="177"/>
        <end position="198"/>
    </location>
</feature>
<feature type="compositionally biased region" description="Basic residues" evidence="1">
    <location>
        <begin position="177"/>
        <end position="191"/>
    </location>
</feature>
<accession>A0AA87ZK18</accession>
<proteinExistence type="predicted"/>
<dbReference type="Proteomes" id="UP001187192">
    <property type="component" value="Unassembled WGS sequence"/>
</dbReference>
<organism evidence="2 3">
    <name type="scientific">Ficus carica</name>
    <name type="common">Common fig</name>
    <dbReference type="NCBI Taxonomy" id="3494"/>
    <lineage>
        <taxon>Eukaryota</taxon>
        <taxon>Viridiplantae</taxon>
        <taxon>Streptophyta</taxon>
        <taxon>Embryophyta</taxon>
        <taxon>Tracheophyta</taxon>
        <taxon>Spermatophyta</taxon>
        <taxon>Magnoliopsida</taxon>
        <taxon>eudicotyledons</taxon>
        <taxon>Gunneridae</taxon>
        <taxon>Pentapetalae</taxon>
        <taxon>rosids</taxon>
        <taxon>fabids</taxon>
        <taxon>Rosales</taxon>
        <taxon>Moraceae</taxon>
        <taxon>Ficeae</taxon>
        <taxon>Ficus</taxon>
    </lineage>
</organism>
<evidence type="ECO:0000313" key="2">
    <source>
        <dbReference type="EMBL" id="GMN38474.1"/>
    </source>
</evidence>
<evidence type="ECO:0000256" key="1">
    <source>
        <dbReference type="SAM" id="MobiDB-lite"/>
    </source>
</evidence>
<dbReference type="AlphaFoldDB" id="A0AA87ZK18"/>
<gene>
    <name evidence="2" type="ORF">TIFTF001_007710</name>
</gene>
<keyword evidence="3" id="KW-1185">Reference proteome</keyword>
<evidence type="ECO:0000313" key="3">
    <source>
        <dbReference type="Proteomes" id="UP001187192"/>
    </source>
</evidence>
<reference evidence="2" key="1">
    <citation type="submission" date="2023-07" db="EMBL/GenBank/DDBJ databases">
        <title>draft genome sequence of fig (Ficus carica).</title>
        <authorList>
            <person name="Takahashi T."/>
            <person name="Nishimura K."/>
        </authorList>
    </citation>
    <scope>NUCLEOTIDE SEQUENCE</scope>
</reference>
<protein>
    <submittedName>
        <fullName evidence="2">Uncharacterized protein</fullName>
    </submittedName>
</protein>
<name>A0AA87ZK18_FICCA</name>
<sequence length="246" mass="27921">MPQEGATAAEQTRYPPSNPTVNESIPLQASSHANNSMVLREIQALKQTVEKMRTKYESRFSQLQKLITENGNRVDMLTNIVSRFVQLQSESWKGGDRGESSGGGYEHGRGVDIRIIAGGDIETQNDIYAPTYVCFGTEISVERDMEDSHFNEIFYQTLTCSSDEDCEEDILDVGQQKRRPQRHLKKSKYKRTSYTDPGPKKMMFCKGSIKEFDPLRLPDSMRKSFEDYNNSNLKPPFTLGLGLTRA</sequence>
<dbReference type="EMBL" id="BTGU01000008">
    <property type="protein sequence ID" value="GMN38474.1"/>
    <property type="molecule type" value="Genomic_DNA"/>
</dbReference>
<feature type="region of interest" description="Disordered" evidence="1">
    <location>
        <begin position="1"/>
        <end position="25"/>
    </location>
</feature>
<comment type="caution">
    <text evidence="2">The sequence shown here is derived from an EMBL/GenBank/DDBJ whole genome shotgun (WGS) entry which is preliminary data.</text>
</comment>